<proteinExistence type="predicted"/>
<accession>A0A1G7AQ37</accession>
<evidence type="ECO:0000313" key="5">
    <source>
        <dbReference type="Proteomes" id="UP001156645"/>
    </source>
</evidence>
<evidence type="ECO:0000313" key="4">
    <source>
        <dbReference type="Proteomes" id="UP000198501"/>
    </source>
</evidence>
<reference evidence="1" key="4">
    <citation type="submission" date="2023-01" db="EMBL/GenBank/DDBJ databases">
        <title>Draft genome sequence of Psychrobacter pacificensis strain NBRC 103191.</title>
        <authorList>
            <person name="Sun Q."/>
            <person name="Mori K."/>
        </authorList>
    </citation>
    <scope>NUCLEOTIDE SEQUENCE</scope>
    <source>
        <strain evidence="1">NBRC 103191</strain>
    </source>
</reference>
<reference evidence="3 4" key="2">
    <citation type="submission" date="2016-10" db="EMBL/GenBank/DDBJ databases">
        <authorList>
            <person name="de Groot N.N."/>
        </authorList>
    </citation>
    <scope>NUCLEOTIDE SEQUENCE [LARGE SCALE GENOMIC DNA]</scope>
    <source>
        <strain evidence="3 4">DSM 23406</strain>
    </source>
</reference>
<keyword evidence="5" id="KW-1185">Reference proteome</keyword>
<evidence type="ECO:0000313" key="3">
    <source>
        <dbReference type="EMBL" id="SDE17024.1"/>
    </source>
</evidence>
<evidence type="ECO:0000313" key="2">
    <source>
        <dbReference type="EMBL" id="GLR28964.1"/>
    </source>
</evidence>
<reference evidence="5" key="3">
    <citation type="journal article" date="2019" name="Int. J. Syst. Evol. Microbiol.">
        <title>The Global Catalogue of Microorganisms (GCM) 10K type strain sequencing project: providing services to taxonomists for standard genome sequencing and annotation.</title>
        <authorList>
            <consortium name="The Broad Institute Genomics Platform"/>
            <consortium name="The Broad Institute Genome Sequencing Center for Infectious Disease"/>
            <person name="Wu L."/>
            <person name="Ma J."/>
        </authorList>
    </citation>
    <scope>NUCLEOTIDE SEQUENCE [LARGE SCALE GENOMIC DNA]</scope>
    <source>
        <strain evidence="5">NBRC 103191</strain>
    </source>
</reference>
<name>A0A1G7AQ37_9GAMM</name>
<dbReference type="RefSeq" id="WP_167669415.1">
    <property type="nucleotide sequence ID" value="NZ_BSOK01000002.1"/>
</dbReference>
<organism evidence="3 4">
    <name type="scientific">Psychrobacter pacificensis</name>
    <dbReference type="NCBI Taxonomy" id="112002"/>
    <lineage>
        <taxon>Bacteria</taxon>
        <taxon>Pseudomonadati</taxon>
        <taxon>Pseudomonadota</taxon>
        <taxon>Gammaproteobacteria</taxon>
        <taxon>Moraxellales</taxon>
        <taxon>Moraxellaceae</taxon>
        <taxon>Psychrobacter</taxon>
    </lineage>
</organism>
<dbReference type="EMBL" id="BSOK01000020">
    <property type="protein sequence ID" value="GLR28964.1"/>
    <property type="molecule type" value="Genomic_DNA"/>
</dbReference>
<gene>
    <name evidence="1" type="ORF">GCM10007915_00360</name>
    <name evidence="2" type="ORF">GCM10007915_12020</name>
    <name evidence="3" type="ORF">SAMN05660405_02566</name>
</gene>
<dbReference type="Proteomes" id="UP000198501">
    <property type="component" value="Unassembled WGS sequence"/>
</dbReference>
<reference evidence="1" key="1">
    <citation type="journal article" date="2014" name="Int. J. Syst. Evol. Microbiol.">
        <title>Complete genome of a new Firmicutes species belonging to the dominant human colonic microbiota ('Ruminococcus bicirculans') reveals two chromosomes and a selective capacity to utilize plant glucans.</title>
        <authorList>
            <consortium name="NISC Comparative Sequencing Program"/>
            <person name="Wegmann U."/>
            <person name="Louis P."/>
            <person name="Goesmann A."/>
            <person name="Henrissat B."/>
            <person name="Duncan S.H."/>
            <person name="Flint H.J."/>
        </authorList>
    </citation>
    <scope>NUCLEOTIDE SEQUENCE</scope>
    <source>
        <strain evidence="1">NBRC 103191</strain>
    </source>
</reference>
<evidence type="ECO:0000313" key="1">
    <source>
        <dbReference type="EMBL" id="GLR27798.1"/>
    </source>
</evidence>
<protein>
    <submittedName>
        <fullName evidence="3">Uncharacterized protein</fullName>
    </submittedName>
</protein>
<dbReference type="EMBL" id="FNAL01000034">
    <property type="protein sequence ID" value="SDE17024.1"/>
    <property type="molecule type" value="Genomic_DNA"/>
</dbReference>
<dbReference type="AlphaFoldDB" id="A0A1G7AQ37"/>
<dbReference type="Proteomes" id="UP001156645">
    <property type="component" value="Unassembled WGS sequence"/>
</dbReference>
<sequence>MRHKAKRQAIKEPSYITLYLSAEQERQLIAMAIRKCLKEKIQEMAKDAKQA</sequence>
<dbReference type="EMBL" id="BSOK01000002">
    <property type="protein sequence ID" value="GLR27798.1"/>
    <property type="molecule type" value="Genomic_DNA"/>
</dbReference>